<evidence type="ECO:0000256" key="1">
    <source>
        <dbReference type="ARBA" id="ARBA00023015"/>
    </source>
</evidence>
<dbReference type="EMBL" id="JACHVQ010000005">
    <property type="protein sequence ID" value="MBB2894268.1"/>
    <property type="molecule type" value="Genomic_DNA"/>
</dbReference>
<dbReference type="GO" id="GO:0003700">
    <property type="term" value="F:DNA-binding transcription factor activity"/>
    <property type="evidence" value="ECO:0007669"/>
    <property type="project" value="InterPro"/>
</dbReference>
<dbReference type="AlphaFoldDB" id="A0A839N912"/>
<keyword evidence="1" id="KW-0805">Transcription regulation</keyword>
<dbReference type="InterPro" id="IPR036388">
    <property type="entry name" value="WH-like_DNA-bd_sf"/>
</dbReference>
<feature type="compositionally biased region" description="Basic and acidic residues" evidence="4">
    <location>
        <begin position="1"/>
        <end position="22"/>
    </location>
</feature>
<dbReference type="SMART" id="SM00418">
    <property type="entry name" value="HTH_ARSR"/>
    <property type="match status" value="1"/>
</dbReference>
<dbReference type="PANTHER" id="PTHR33154">
    <property type="entry name" value="TRANSCRIPTIONAL REGULATOR, ARSR FAMILY"/>
    <property type="match status" value="1"/>
</dbReference>
<evidence type="ECO:0000256" key="3">
    <source>
        <dbReference type="ARBA" id="ARBA00023163"/>
    </source>
</evidence>
<keyword evidence="2 6" id="KW-0238">DNA-binding</keyword>
<evidence type="ECO:0000313" key="6">
    <source>
        <dbReference type="EMBL" id="MBB2894268.1"/>
    </source>
</evidence>
<dbReference type="PANTHER" id="PTHR33154:SF15">
    <property type="entry name" value="REGULATORY PROTEIN ARSR"/>
    <property type="match status" value="1"/>
</dbReference>
<protein>
    <submittedName>
        <fullName evidence="6">DNA-binding transcriptional ArsR family regulator</fullName>
    </submittedName>
</protein>
<dbReference type="GO" id="GO:0003677">
    <property type="term" value="F:DNA binding"/>
    <property type="evidence" value="ECO:0007669"/>
    <property type="project" value="UniProtKB-KW"/>
</dbReference>
<dbReference type="Gene3D" id="1.10.10.10">
    <property type="entry name" value="Winged helix-like DNA-binding domain superfamily/Winged helix DNA-binding domain"/>
    <property type="match status" value="1"/>
</dbReference>
<evidence type="ECO:0000313" key="7">
    <source>
        <dbReference type="Proteomes" id="UP000559182"/>
    </source>
</evidence>
<keyword evidence="3" id="KW-0804">Transcription</keyword>
<sequence length="214" mass="23956">MPRKIAAERHTDSAPPDDRTDLPEGAALIDALLALHHPVRRRIYEILTNDGPATVGQLADRLGIAVGSVSHHLKPMHRTGFIEPAPELARDTRESWWRGKNRRLSWSNEDYADGSFARQVADAAERANLEYLNAATVQWMRTRDSLPAPWREGLASDNFVPATAAQLEDLKERVDALTTEWTREVRADAEAHPDAERRAVRFIARVFPSEPGAV</sequence>
<keyword evidence="7" id="KW-1185">Reference proteome</keyword>
<accession>A0A839N912</accession>
<evidence type="ECO:0000256" key="4">
    <source>
        <dbReference type="SAM" id="MobiDB-lite"/>
    </source>
</evidence>
<comment type="caution">
    <text evidence="6">The sequence shown here is derived from an EMBL/GenBank/DDBJ whole genome shotgun (WGS) entry which is preliminary data.</text>
</comment>
<feature type="domain" description="HTH arsR-type" evidence="5">
    <location>
        <begin position="31"/>
        <end position="129"/>
    </location>
</feature>
<dbReference type="CDD" id="cd00090">
    <property type="entry name" value="HTH_ARSR"/>
    <property type="match status" value="1"/>
</dbReference>
<reference evidence="6 7" key="1">
    <citation type="submission" date="2020-08" db="EMBL/GenBank/DDBJ databases">
        <title>Sequencing the genomes of 1000 actinobacteria strains.</title>
        <authorList>
            <person name="Klenk H.-P."/>
        </authorList>
    </citation>
    <scope>NUCLEOTIDE SEQUENCE [LARGE SCALE GENOMIC DNA]</scope>
    <source>
        <strain evidence="6 7">DSM 105369</strain>
    </source>
</reference>
<dbReference type="SUPFAM" id="SSF46785">
    <property type="entry name" value="Winged helix' DNA-binding domain"/>
    <property type="match status" value="1"/>
</dbReference>
<name>A0A839N912_9MICO</name>
<dbReference type="RefSeq" id="WP_183322739.1">
    <property type="nucleotide sequence ID" value="NZ_JACHVQ010000005.1"/>
</dbReference>
<gene>
    <name evidence="6" type="ORF">FHU39_004310</name>
</gene>
<dbReference type="InterPro" id="IPR011991">
    <property type="entry name" value="ArsR-like_HTH"/>
</dbReference>
<evidence type="ECO:0000259" key="5">
    <source>
        <dbReference type="SMART" id="SM00418"/>
    </source>
</evidence>
<proteinExistence type="predicted"/>
<dbReference type="Proteomes" id="UP000559182">
    <property type="component" value="Unassembled WGS sequence"/>
</dbReference>
<evidence type="ECO:0000256" key="2">
    <source>
        <dbReference type="ARBA" id="ARBA00023125"/>
    </source>
</evidence>
<dbReference type="InterPro" id="IPR001845">
    <property type="entry name" value="HTH_ArsR_DNA-bd_dom"/>
</dbReference>
<dbReference type="InterPro" id="IPR051081">
    <property type="entry name" value="HTH_MetalResp_TranReg"/>
</dbReference>
<dbReference type="Pfam" id="PF12840">
    <property type="entry name" value="HTH_20"/>
    <property type="match status" value="1"/>
</dbReference>
<organism evidence="6 7">
    <name type="scientific">Flexivirga oryzae</name>
    <dbReference type="NCBI Taxonomy" id="1794944"/>
    <lineage>
        <taxon>Bacteria</taxon>
        <taxon>Bacillati</taxon>
        <taxon>Actinomycetota</taxon>
        <taxon>Actinomycetes</taxon>
        <taxon>Micrococcales</taxon>
        <taxon>Dermacoccaceae</taxon>
        <taxon>Flexivirga</taxon>
    </lineage>
</organism>
<feature type="region of interest" description="Disordered" evidence="4">
    <location>
        <begin position="1"/>
        <end position="23"/>
    </location>
</feature>
<dbReference type="InterPro" id="IPR036390">
    <property type="entry name" value="WH_DNA-bd_sf"/>
</dbReference>